<dbReference type="InterPro" id="IPR017871">
    <property type="entry name" value="ABC_transporter-like_CS"/>
</dbReference>
<dbReference type="Proteomes" id="UP001500443">
    <property type="component" value="Unassembled WGS sequence"/>
</dbReference>
<evidence type="ECO:0000256" key="3">
    <source>
        <dbReference type="ARBA" id="ARBA00022741"/>
    </source>
</evidence>
<dbReference type="PANTHER" id="PTHR43776:SF7">
    <property type="entry name" value="D,D-DIPEPTIDE TRANSPORT ATP-BINDING PROTEIN DDPF-RELATED"/>
    <property type="match status" value="1"/>
</dbReference>
<dbReference type="InterPro" id="IPR050319">
    <property type="entry name" value="ABC_transp_ATP-bind"/>
</dbReference>
<dbReference type="Pfam" id="PF08352">
    <property type="entry name" value="oligo_HPY"/>
    <property type="match status" value="1"/>
</dbReference>
<comment type="caution">
    <text evidence="6">The sequence shown here is derived from an EMBL/GenBank/DDBJ whole genome shotgun (WGS) entry which is preliminary data.</text>
</comment>
<dbReference type="EMBL" id="BAAAPF010000144">
    <property type="protein sequence ID" value="GAA2132312.1"/>
    <property type="molecule type" value="Genomic_DNA"/>
</dbReference>
<evidence type="ECO:0000256" key="4">
    <source>
        <dbReference type="ARBA" id="ARBA00022840"/>
    </source>
</evidence>
<evidence type="ECO:0000313" key="7">
    <source>
        <dbReference type="Proteomes" id="UP001500443"/>
    </source>
</evidence>
<dbReference type="Pfam" id="PF00005">
    <property type="entry name" value="ABC_tran"/>
    <property type="match status" value="1"/>
</dbReference>
<dbReference type="Gene3D" id="3.40.50.300">
    <property type="entry name" value="P-loop containing nucleotide triphosphate hydrolases"/>
    <property type="match status" value="1"/>
</dbReference>
<keyword evidence="3" id="KW-0547">Nucleotide-binding</keyword>
<evidence type="ECO:0000256" key="2">
    <source>
        <dbReference type="ARBA" id="ARBA00022448"/>
    </source>
</evidence>
<comment type="similarity">
    <text evidence="1">Belongs to the ABC transporter superfamily.</text>
</comment>
<organism evidence="6 7">
    <name type="scientific">Streptomyces synnematoformans</name>
    <dbReference type="NCBI Taxonomy" id="415721"/>
    <lineage>
        <taxon>Bacteria</taxon>
        <taxon>Bacillati</taxon>
        <taxon>Actinomycetota</taxon>
        <taxon>Actinomycetes</taxon>
        <taxon>Kitasatosporales</taxon>
        <taxon>Streptomycetaceae</taxon>
        <taxon>Streptomyces</taxon>
    </lineage>
</organism>
<proteinExistence type="inferred from homology"/>
<dbReference type="InterPro" id="IPR003439">
    <property type="entry name" value="ABC_transporter-like_ATP-bd"/>
</dbReference>
<dbReference type="RefSeq" id="WP_344291441.1">
    <property type="nucleotide sequence ID" value="NZ_BAAAPF010000144.1"/>
</dbReference>
<dbReference type="GO" id="GO:0005524">
    <property type="term" value="F:ATP binding"/>
    <property type="evidence" value="ECO:0007669"/>
    <property type="project" value="UniProtKB-KW"/>
</dbReference>
<protein>
    <submittedName>
        <fullName evidence="6">Dipeptide ABC transporter ATP-binding protein</fullName>
    </submittedName>
</protein>
<dbReference type="PANTHER" id="PTHR43776">
    <property type="entry name" value="TRANSPORT ATP-BINDING PROTEIN"/>
    <property type="match status" value="1"/>
</dbReference>
<keyword evidence="4 6" id="KW-0067">ATP-binding</keyword>
<gene>
    <name evidence="6" type="ORF">GCM10009802_40650</name>
</gene>
<dbReference type="InterPro" id="IPR003593">
    <property type="entry name" value="AAA+_ATPase"/>
</dbReference>
<reference evidence="6 7" key="1">
    <citation type="journal article" date="2019" name="Int. J. Syst. Evol. Microbiol.">
        <title>The Global Catalogue of Microorganisms (GCM) 10K type strain sequencing project: providing services to taxonomists for standard genome sequencing and annotation.</title>
        <authorList>
            <consortium name="The Broad Institute Genomics Platform"/>
            <consortium name="The Broad Institute Genome Sequencing Center for Infectious Disease"/>
            <person name="Wu L."/>
            <person name="Ma J."/>
        </authorList>
    </citation>
    <scope>NUCLEOTIDE SEQUENCE [LARGE SCALE GENOMIC DNA]</scope>
    <source>
        <strain evidence="6 7">JCM 15481</strain>
    </source>
</reference>
<evidence type="ECO:0000313" key="6">
    <source>
        <dbReference type="EMBL" id="GAA2132312.1"/>
    </source>
</evidence>
<dbReference type="SMART" id="SM00382">
    <property type="entry name" value="AAA"/>
    <property type="match status" value="1"/>
</dbReference>
<dbReference type="NCBIfam" id="TIGR01727">
    <property type="entry name" value="oligo_HPY"/>
    <property type="match status" value="1"/>
</dbReference>
<keyword evidence="2" id="KW-0813">Transport</keyword>
<accession>A0ABN2YTP9</accession>
<dbReference type="PROSITE" id="PS50893">
    <property type="entry name" value="ABC_TRANSPORTER_2"/>
    <property type="match status" value="1"/>
</dbReference>
<dbReference type="SUPFAM" id="SSF52540">
    <property type="entry name" value="P-loop containing nucleoside triphosphate hydrolases"/>
    <property type="match status" value="1"/>
</dbReference>
<dbReference type="InterPro" id="IPR027417">
    <property type="entry name" value="P-loop_NTPase"/>
</dbReference>
<name>A0ABN2YTP9_9ACTN</name>
<dbReference type="CDD" id="cd03257">
    <property type="entry name" value="ABC_NikE_OppD_transporters"/>
    <property type="match status" value="1"/>
</dbReference>
<dbReference type="PROSITE" id="PS00211">
    <property type="entry name" value="ABC_TRANSPORTER_1"/>
    <property type="match status" value="1"/>
</dbReference>
<evidence type="ECO:0000259" key="5">
    <source>
        <dbReference type="PROSITE" id="PS50893"/>
    </source>
</evidence>
<sequence length="378" mass="39754">MSAKDGGGPIGDLARGAPLVEGDGLVEGGGAAPGLVTVRDAHVVHRARTGGLFSRDRVYALTGADLAIAAGETVGVVGESGCGKSTLAKVLVGVERPTAGTVEFRGRDIWEMDAGERRTALGTGVGMIFQDPSTALNRRLPVRQILRDPLDVHSRGTSAQRNERVRELMALVGLPPVLADALPGQLSGGQRQRVAIARALALEPDLVVADEPTSALDVSVRAQILNLLLELKERLNLALVFVSHDIQTVRRMSDRVITMYLGRIVEEAPAAALGSGGGSPAERDTDAARHPYTRALFSATPGLLDPIDPIPLVGPVPSATRPPSGCPFRTRCWKATAECAAAMPPVTQAAHAHRFRCHHPVAAAESTRDLVIQAKESA</sequence>
<dbReference type="InterPro" id="IPR013563">
    <property type="entry name" value="Oligopep_ABC_C"/>
</dbReference>
<evidence type="ECO:0000256" key="1">
    <source>
        <dbReference type="ARBA" id="ARBA00005417"/>
    </source>
</evidence>
<feature type="domain" description="ABC transporter" evidence="5">
    <location>
        <begin position="38"/>
        <end position="286"/>
    </location>
</feature>
<keyword evidence="7" id="KW-1185">Reference proteome</keyword>